<accession>A0A0F9IQE3</accession>
<proteinExistence type="predicted"/>
<evidence type="ECO:0000256" key="1">
    <source>
        <dbReference type="SAM" id="MobiDB-lite"/>
    </source>
</evidence>
<sequence length="97" mass="11335">MNYRQFRSALRKTARTWYVDSFGRLRQMTDDDKHCPLTAVSGTPHCVVSWARASLKMGGLLSSWIAAAADERESSKRHIRRRRQRLMADCQPLRREQ</sequence>
<organism evidence="2">
    <name type="scientific">marine sediment metagenome</name>
    <dbReference type="NCBI Taxonomy" id="412755"/>
    <lineage>
        <taxon>unclassified sequences</taxon>
        <taxon>metagenomes</taxon>
        <taxon>ecological metagenomes</taxon>
    </lineage>
</organism>
<evidence type="ECO:0000313" key="2">
    <source>
        <dbReference type="EMBL" id="KKL89382.1"/>
    </source>
</evidence>
<feature type="region of interest" description="Disordered" evidence="1">
    <location>
        <begin position="75"/>
        <end position="97"/>
    </location>
</feature>
<protein>
    <submittedName>
        <fullName evidence="2">Uncharacterized protein</fullName>
    </submittedName>
</protein>
<dbReference type="EMBL" id="LAZR01020301">
    <property type="protein sequence ID" value="KKL89382.1"/>
    <property type="molecule type" value="Genomic_DNA"/>
</dbReference>
<gene>
    <name evidence="2" type="ORF">LCGC14_1915250</name>
</gene>
<name>A0A0F9IQE3_9ZZZZ</name>
<reference evidence="2" key="1">
    <citation type="journal article" date="2015" name="Nature">
        <title>Complex archaea that bridge the gap between prokaryotes and eukaryotes.</title>
        <authorList>
            <person name="Spang A."/>
            <person name="Saw J.H."/>
            <person name="Jorgensen S.L."/>
            <person name="Zaremba-Niedzwiedzka K."/>
            <person name="Martijn J."/>
            <person name="Lind A.E."/>
            <person name="van Eijk R."/>
            <person name="Schleper C."/>
            <person name="Guy L."/>
            <person name="Ettema T.J."/>
        </authorList>
    </citation>
    <scope>NUCLEOTIDE SEQUENCE</scope>
</reference>
<dbReference type="AlphaFoldDB" id="A0A0F9IQE3"/>
<comment type="caution">
    <text evidence="2">The sequence shown here is derived from an EMBL/GenBank/DDBJ whole genome shotgun (WGS) entry which is preliminary data.</text>
</comment>